<name>A0ABY5V2Y7_9BACT</name>
<proteinExistence type="predicted"/>
<dbReference type="SMART" id="SM00563">
    <property type="entry name" value="PlsC"/>
    <property type="match status" value="1"/>
</dbReference>
<evidence type="ECO:0000259" key="1">
    <source>
        <dbReference type="SMART" id="SM00563"/>
    </source>
</evidence>
<evidence type="ECO:0000313" key="3">
    <source>
        <dbReference type="Proteomes" id="UP001059295"/>
    </source>
</evidence>
<organism evidence="2 3">
    <name type="scientific">Alistipes ihumii AP11</name>
    <dbReference type="NCBI Taxonomy" id="1211813"/>
    <lineage>
        <taxon>Bacteria</taxon>
        <taxon>Pseudomonadati</taxon>
        <taxon>Bacteroidota</taxon>
        <taxon>Bacteroidia</taxon>
        <taxon>Bacteroidales</taxon>
        <taxon>Rikenellaceae</taxon>
        <taxon>Alistipes</taxon>
    </lineage>
</organism>
<dbReference type="SUPFAM" id="SSF69593">
    <property type="entry name" value="Glycerol-3-phosphate (1)-acyltransferase"/>
    <property type="match status" value="1"/>
</dbReference>
<gene>
    <name evidence="2" type="ORF">NQ491_05010</name>
</gene>
<keyword evidence="2" id="KW-0808">Transferase</keyword>
<feature type="domain" description="Phospholipid/glycerol acyltransferase" evidence="1">
    <location>
        <begin position="84"/>
        <end position="200"/>
    </location>
</feature>
<keyword evidence="3" id="KW-1185">Reference proteome</keyword>
<dbReference type="GO" id="GO:0016746">
    <property type="term" value="F:acyltransferase activity"/>
    <property type="evidence" value="ECO:0007669"/>
    <property type="project" value="UniProtKB-KW"/>
</dbReference>
<sequence>MTEENCLQVDLERVIRDKNPSLARWLPRPLLSYLKRTIHQDEINRILKSYSHLDPIGFVRATLADMRIGYRSQGLDRLPADGRYLFVSNHPFGGMDGMMLCAELSTRFSEVRIIVNDLLMNLRPLAPLFVPVNKHGRQNARYAQTLRDTLESNAQIATFPAGLCSRRHHGRVADPRWKHSFVKNALESRRDIVPVRFDGELSSFFYNLSNLRSVLGIRANIEMLYLPDEMFRQKGRHFDIRFGEPVRWQSLRDAPAKVWAGRIRDMVYGLESE</sequence>
<dbReference type="GeneID" id="82891070"/>
<dbReference type="InterPro" id="IPR002123">
    <property type="entry name" value="Plipid/glycerol_acylTrfase"/>
</dbReference>
<dbReference type="RefSeq" id="WP_019246502.1">
    <property type="nucleotide sequence ID" value="NZ_CAPH01000017.1"/>
</dbReference>
<accession>A0ABY5V2Y7</accession>
<dbReference type="InterPro" id="IPR045746">
    <property type="entry name" value="ACT14924-like_Acyltransf_dom"/>
</dbReference>
<protein>
    <submittedName>
        <fullName evidence="2">1-acyl-sn-glycerol-3-phosphate acyltransferase</fullName>
    </submittedName>
</protein>
<dbReference type="Proteomes" id="UP001059295">
    <property type="component" value="Chromosome"/>
</dbReference>
<reference evidence="2" key="1">
    <citation type="journal article" date="2022" name="Cell">
        <title>Design, construction, and in vivo augmentation of a complex gut microbiome.</title>
        <authorList>
            <person name="Cheng A.G."/>
            <person name="Ho P.Y."/>
            <person name="Aranda-Diaz A."/>
            <person name="Jain S."/>
            <person name="Yu F.B."/>
            <person name="Meng X."/>
            <person name="Wang M."/>
            <person name="Iakiviak M."/>
            <person name="Nagashima K."/>
            <person name="Zhao A."/>
            <person name="Murugkar P."/>
            <person name="Patil A."/>
            <person name="Atabakhsh K."/>
            <person name="Weakley A."/>
            <person name="Yan J."/>
            <person name="Brumbaugh A.R."/>
            <person name="Higginbottom S."/>
            <person name="Dimas A."/>
            <person name="Shiver A.L."/>
            <person name="Deutschbauer A."/>
            <person name="Neff N."/>
            <person name="Sonnenburg J.L."/>
            <person name="Huang K.C."/>
            <person name="Fischbach M.A."/>
        </authorList>
    </citation>
    <scope>NUCLEOTIDE SEQUENCE</scope>
    <source>
        <strain evidence="2">AP11</strain>
    </source>
</reference>
<dbReference type="EMBL" id="CP102294">
    <property type="protein sequence ID" value="UWN58134.1"/>
    <property type="molecule type" value="Genomic_DNA"/>
</dbReference>
<keyword evidence="2" id="KW-0012">Acyltransferase</keyword>
<evidence type="ECO:0000313" key="2">
    <source>
        <dbReference type="EMBL" id="UWN58134.1"/>
    </source>
</evidence>
<dbReference type="Pfam" id="PF19576">
    <property type="entry name" value="Acyltransf_2"/>
    <property type="match status" value="1"/>
</dbReference>